<evidence type="ECO:0000256" key="5">
    <source>
        <dbReference type="RuleBase" id="RU364035"/>
    </source>
</evidence>
<dbReference type="Pfam" id="PF04097">
    <property type="entry name" value="Nic96"/>
    <property type="match status" value="1"/>
</dbReference>
<sequence length="660" mass="76224">DGTLNRVDLSQRSGLDFVEMAYARQIYMYNEAIIQGMDFDIVEGFHNTASKFNDQHIKDCWTLVDQMTDLQTHSSTTSSETTRFSTDSQTFFIQQARSFLEKRYQKYIERIVYSNLQQAQLGGVPGVFFLVKSFLKLRPLVSISHELEDGEVDGVPLWPLLYYCIRCGDLDAAMQVAQMSPHHTTKLKEYLEDYMRSEDKRLHPSLEEELRLQYRRSVNNGTDPFKRAVYTVLGHISDAEELSDVITKTDDYLWLKLCQIVSTGEKRDHSHSTLTLQNLQVLLLEEYGEAYFKAVDNPLLYFQVLMLSAQFEAAIEFLSRIETYRSHAVHFAIVMYLRKLLILPETVQAQLLTKDPTDAGVRKMNFARLIKSYTRKFEITDPREALQYFYLLRKLRSPHGENLFSKCVSELVLETREFDVLLGHMEADGTRKLGCIDKFQGDVEDIIEMVAKDTEEKGLFEEAARLYDLAKNHEKTVEVLNKLLSQVVSAAPSPHSNRDRLKALAFSVAERYKSQGNNASRVRSNTFYLLCDLIQFFDLYHLNKMDEAFEVMRKLQLVPLSGESVDQKVSSFRQYTDEIRRCLPDILIATMTILYSKYKERRPDYPSSPAVLHRDEGGLQAFRKNVRQQARALITFAGLLPYRMPGDTSARLVQLEVLMN</sequence>
<comment type="similarity">
    <text evidence="2 5">Belongs to the nucleoporin interacting component (NIC) family.</text>
</comment>
<name>A0A7D9DK16_PARCT</name>
<keyword evidence="5" id="KW-0811">Translocation</keyword>
<dbReference type="PANTHER" id="PTHR11225:SF4">
    <property type="entry name" value="NUCLEAR PORE COMPLEX PROTEIN NUP93"/>
    <property type="match status" value="1"/>
</dbReference>
<evidence type="ECO:0000256" key="4">
    <source>
        <dbReference type="ARBA" id="ARBA00023242"/>
    </source>
</evidence>
<evidence type="ECO:0000256" key="3">
    <source>
        <dbReference type="ARBA" id="ARBA00023132"/>
    </source>
</evidence>
<accession>A0A7D9DK16</accession>
<gene>
    <name evidence="6" type="ORF">PACLA_8A061473</name>
</gene>
<keyword evidence="4 5" id="KW-0539">Nucleus</keyword>
<reference evidence="6" key="1">
    <citation type="submission" date="2020-04" db="EMBL/GenBank/DDBJ databases">
        <authorList>
            <person name="Alioto T."/>
            <person name="Alioto T."/>
            <person name="Gomez Garrido J."/>
        </authorList>
    </citation>
    <scope>NUCLEOTIDE SEQUENCE</scope>
    <source>
        <strain evidence="6">A484AB</strain>
    </source>
</reference>
<dbReference type="InterPro" id="IPR007231">
    <property type="entry name" value="Nucleoporin_int_Nup93/Nic96"/>
</dbReference>
<keyword evidence="7" id="KW-1185">Reference proteome</keyword>
<organism evidence="6 7">
    <name type="scientific">Paramuricea clavata</name>
    <name type="common">Red gorgonian</name>
    <name type="synonym">Violescent sea-whip</name>
    <dbReference type="NCBI Taxonomy" id="317549"/>
    <lineage>
        <taxon>Eukaryota</taxon>
        <taxon>Metazoa</taxon>
        <taxon>Cnidaria</taxon>
        <taxon>Anthozoa</taxon>
        <taxon>Octocorallia</taxon>
        <taxon>Malacalcyonacea</taxon>
        <taxon>Plexauridae</taxon>
        <taxon>Paramuricea</taxon>
    </lineage>
</organism>
<comment type="subcellular location">
    <subcellularLocation>
        <location evidence="1 5">Nucleus</location>
        <location evidence="1 5">Nuclear pore complex</location>
    </subcellularLocation>
</comment>
<keyword evidence="5" id="KW-0472">Membrane</keyword>
<dbReference type="GO" id="GO:0006606">
    <property type="term" value="P:protein import into nucleus"/>
    <property type="evidence" value="ECO:0007669"/>
    <property type="project" value="TreeGrafter"/>
</dbReference>
<protein>
    <recommendedName>
        <fullName evidence="5">Nuclear pore protein</fullName>
    </recommendedName>
</protein>
<evidence type="ECO:0000313" key="7">
    <source>
        <dbReference type="Proteomes" id="UP001152795"/>
    </source>
</evidence>
<evidence type="ECO:0000256" key="2">
    <source>
        <dbReference type="ARBA" id="ARBA00010186"/>
    </source>
</evidence>
<feature type="non-terminal residue" evidence="6">
    <location>
        <position position="1"/>
    </location>
</feature>
<evidence type="ECO:0000256" key="1">
    <source>
        <dbReference type="ARBA" id="ARBA00004567"/>
    </source>
</evidence>
<dbReference type="PANTHER" id="PTHR11225">
    <property type="entry name" value="NUCLEAR PORE COMPLEX PROTEIN NUP93 NUCLEOPORIN NUP93 DEAD EYE PROTEIN"/>
    <property type="match status" value="1"/>
</dbReference>
<keyword evidence="5" id="KW-0813">Transport</keyword>
<dbReference type="Proteomes" id="UP001152795">
    <property type="component" value="Unassembled WGS sequence"/>
</dbReference>
<keyword evidence="3 5" id="KW-0906">Nuclear pore complex</keyword>
<dbReference type="EMBL" id="CACRXK020001224">
    <property type="protein sequence ID" value="CAB3987731.1"/>
    <property type="molecule type" value="Genomic_DNA"/>
</dbReference>
<proteinExistence type="inferred from homology"/>
<dbReference type="GO" id="GO:0016973">
    <property type="term" value="P:poly(A)+ mRNA export from nucleus"/>
    <property type="evidence" value="ECO:0007669"/>
    <property type="project" value="TreeGrafter"/>
</dbReference>
<keyword evidence="5" id="KW-0509">mRNA transport</keyword>
<dbReference type="GO" id="GO:0017056">
    <property type="term" value="F:structural constituent of nuclear pore"/>
    <property type="evidence" value="ECO:0007669"/>
    <property type="project" value="InterPro"/>
</dbReference>
<comment type="caution">
    <text evidence="6">The sequence shown here is derived from an EMBL/GenBank/DDBJ whole genome shotgun (WGS) entry which is preliminary data.</text>
</comment>
<dbReference type="OrthoDB" id="1918363at2759"/>
<dbReference type="GO" id="GO:0005643">
    <property type="term" value="C:nuclear pore"/>
    <property type="evidence" value="ECO:0007669"/>
    <property type="project" value="UniProtKB-SubCell"/>
</dbReference>
<keyword evidence="5" id="KW-0653">Protein transport</keyword>
<dbReference type="AlphaFoldDB" id="A0A7D9DK16"/>
<evidence type="ECO:0000313" key="6">
    <source>
        <dbReference type="EMBL" id="CAB3987731.1"/>
    </source>
</evidence>